<protein>
    <recommendedName>
        <fullName evidence="8">Peptidase M3A/M3B catalytic domain-containing protein</fullName>
    </recommendedName>
</protein>
<evidence type="ECO:0000256" key="7">
    <source>
        <dbReference type="RuleBase" id="RU003435"/>
    </source>
</evidence>
<gene>
    <name evidence="9" type="ORF">FJTKL_01450</name>
</gene>
<evidence type="ECO:0000256" key="5">
    <source>
        <dbReference type="ARBA" id="ARBA00022833"/>
    </source>
</evidence>
<keyword evidence="10" id="KW-1185">Reference proteome</keyword>
<dbReference type="InterPro" id="IPR024079">
    <property type="entry name" value="MetalloPept_cat_dom_sf"/>
</dbReference>
<dbReference type="InterPro" id="IPR001567">
    <property type="entry name" value="Pept_M3A_M3B_dom"/>
</dbReference>
<comment type="similarity">
    <text evidence="1 7">Belongs to the peptidase M3 family.</text>
</comment>
<comment type="caution">
    <text evidence="9">The sequence shown here is derived from an EMBL/GenBank/DDBJ whole genome shotgun (WGS) entry which is preliminary data.</text>
</comment>
<dbReference type="InterPro" id="IPR024077">
    <property type="entry name" value="Neurolysin/TOP_dom2"/>
</dbReference>
<keyword evidence="5 7" id="KW-0862">Zinc</keyword>
<evidence type="ECO:0000313" key="10">
    <source>
        <dbReference type="Proteomes" id="UP001600888"/>
    </source>
</evidence>
<keyword evidence="4 7" id="KW-0378">Hydrolase</keyword>
<evidence type="ECO:0000256" key="2">
    <source>
        <dbReference type="ARBA" id="ARBA00022670"/>
    </source>
</evidence>
<evidence type="ECO:0000256" key="4">
    <source>
        <dbReference type="ARBA" id="ARBA00022801"/>
    </source>
</evidence>
<dbReference type="PANTHER" id="PTHR11804:SF84">
    <property type="entry name" value="SACCHAROLYSIN"/>
    <property type="match status" value="1"/>
</dbReference>
<dbReference type="InterPro" id="IPR045090">
    <property type="entry name" value="Pept_M3A_M3B"/>
</dbReference>
<evidence type="ECO:0000256" key="1">
    <source>
        <dbReference type="ARBA" id="ARBA00006040"/>
    </source>
</evidence>
<dbReference type="PANTHER" id="PTHR11804">
    <property type="entry name" value="PROTEASE M3 THIMET OLIGOPEPTIDASE-RELATED"/>
    <property type="match status" value="1"/>
</dbReference>
<evidence type="ECO:0000313" key="9">
    <source>
        <dbReference type="EMBL" id="KAL2275895.1"/>
    </source>
</evidence>
<feature type="domain" description="Peptidase M3A/M3B catalytic" evidence="8">
    <location>
        <begin position="45"/>
        <end position="520"/>
    </location>
</feature>
<proteinExistence type="inferred from homology"/>
<reference evidence="9 10" key="1">
    <citation type="submission" date="2024-03" db="EMBL/GenBank/DDBJ databases">
        <title>A high-quality draft genome sequence of Diaporthe vaccinii, a causative agent of upright dieback and viscid rot disease in cranberry plants.</title>
        <authorList>
            <person name="Sarrasin M."/>
            <person name="Lang B.F."/>
            <person name="Burger G."/>
        </authorList>
    </citation>
    <scope>NUCLEOTIDE SEQUENCE [LARGE SCALE GENOMIC DNA]</scope>
    <source>
        <strain evidence="9 10">IS7</strain>
    </source>
</reference>
<sequence>MWLSPEDLDGVPQAELDRFSVGKEGPNEGMLFIRTQSADPDIIVRHATNPRIRKRVYLAEMGGLEENVDLLRDIIWKRDDNACLLGYSSHAAFRLERRVAKTVEWVDEFLSDVESNLLERGAAEMKLLMERKASYVQADPKRDEPYPDCMPPWDYPFYSHIVQEEMNIRHEQIAEYFPLRNTLMSMLNVFASCLQLQFIPLEPETLADSIWHNEVEAWSVWDLREKTRGEFVGYLYADVLQRPGKHKGSQNVNLQCGYLKKDGRRVYPATILMCNFSCVSAVGCPLLKHHQLVSLFHELGHGIHDLLSRTSYIKLHGHRAPPDFAEAPSIMLENWCWMEQELQQMSCHYSSLSPEHLAHWQKQNKTAEVPSTGIPDDLLSSLVQSRGVNRGLWFLRQLAISRFDLAIHNPPNRESLATLDLTKLWARIWEHLTLTSCPDMHDRGYQYGQFGHLLSGYDAGYYSYLCAQVFAAELFQATFAKDPRDQAAWERYRCGFLKYGGSRDELRLLEDFLGHRPTSAVLFHGLKPTPGS</sequence>
<dbReference type="Gene3D" id="1.10.1370.10">
    <property type="entry name" value="Neurolysin, domain 3"/>
    <property type="match status" value="1"/>
</dbReference>
<name>A0ABR4E0F8_9PEZI</name>
<dbReference type="Proteomes" id="UP001600888">
    <property type="component" value="Unassembled WGS sequence"/>
</dbReference>
<dbReference type="CDD" id="cd06455">
    <property type="entry name" value="M3A_TOP"/>
    <property type="match status" value="1"/>
</dbReference>
<accession>A0ABR4E0F8</accession>
<keyword evidence="3 7" id="KW-0479">Metal-binding</keyword>
<dbReference type="EMBL" id="JBAWTH010000124">
    <property type="protein sequence ID" value="KAL2275895.1"/>
    <property type="molecule type" value="Genomic_DNA"/>
</dbReference>
<dbReference type="Pfam" id="PF01432">
    <property type="entry name" value="Peptidase_M3"/>
    <property type="match status" value="1"/>
</dbReference>
<comment type="cofactor">
    <cofactor evidence="7">
        <name>Zn(2+)</name>
        <dbReference type="ChEBI" id="CHEBI:29105"/>
    </cofactor>
    <text evidence="7">Binds 1 zinc ion.</text>
</comment>
<evidence type="ECO:0000256" key="3">
    <source>
        <dbReference type="ARBA" id="ARBA00022723"/>
    </source>
</evidence>
<organism evidence="9 10">
    <name type="scientific">Diaporthe vaccinii</name>
    <dbReference type="NCBI Taxonomy" id="105482"/>
    <lineage>
        <taxon>Eukaryota</taxon>
        <taxon>Fungi</taxon>
        <taxon>Dikarya</taxon>
        <taxon>Ascomycota</taxon>
        <taxon>Pezizomycotina</taxon>
        <taxon>Sordariomycetes</taxon>
        <taxon>Sordariomycetidae</taxon>
        <taxon>Diaporthales</taxon>
        <taxon>Diaporthaceae</taxon>
        <taxon>Diaporthe</taxon>
        <taxon>Diaporthe eres species complex</taxon>
    </lineage>
</organism>
<keyword evidence="2 7" id="KW-0645">Protease</keyword>
<evidence type="ECO:0000256" key="6">
    <source>
        <dbReference type="ARBA" id="ARBA00023049"/>
    </source>
</evidence>
<evidence type="ECO:0000259" key="8">
    <source>
        <dbReference type="Pfam" id="PF01432"/>
    </source>
</evidence>
<dbReference type="SUPFAM" id="SSF55486">
    <property type="entry name" value="Metalloproteases ('zincins'), catalytic domain"/>
    <property type="match status" value="1"/>
</dbReference>
<keyword evidence="6 7" id="KW-0482">Metalloprotease</keyword>
<dbReference type="Gene3D" id="3.40.390.10">
    <property type="entry name" value="Collagenase (Catalytic Domain)"/>
    <property type="match status" value="1"/>
</dbReference>